<reference evidence="1" key="1">
    <citation type="submission" date="2022-10" db="EMBL/GenBank/DDBJ databases">
        <title>Tapping the CABI collections for fungal endophytes: first genome assemblies for Collariella, Neodidymelliopsis, Ascochyta clinopodiicola, Didymella pomorum, Didymosphaeria variabile, Neocosmospora piperis and Neocucurbitaria cava.</title>
        <authorList>
            <person name="Hill R."/>
        </authorList>
    </citation>
    <scope>NUCLEOTIDE SEQUENCE</scope>
    <source>
        <strain evidence="1">IMI 360193</strain>
    </source>
</reference>
<evidence type="ECO:0000313" key="2">
    <source>
        <dbReference type="Proteomes" id="UP001140562"/>
    </source>
</evidence>
<dbReference type="AlphaFoldDB" id="A0A9W9BW63"/>
<organism evidence="1 2">
    <name type="scientific">Didymella glomerata</name>
    <dbReference type="NCBI Taxonomy" id="749621"/>
    <lineage>
        <taxon>Eukaryota</taxon>
        <taxon>Fungi</taxon>
        <taxon>Dikarya</taxon>
        <taxon>Ascomycota</taxon>
        <taxon>Pezizomycotina</taxon>
        <taxon>Dothideomycetes</taxon>
        <taxon>Pleosporomycetidae</taxon>
        <taxon>Pleosporales</taxon>
        <taxon>Pleosporineae</taxon>
        <taxon>Didymellaceae</taxon>
        <taxon>Didymella</taxon>
    </lineage>
</organism>
<name>A0A9W9BW63_9PLEO</name>
<protein>
    <submittedName>
        <fullName evidence="1">Uncharacterized protein</fullName>
    </submittedName>
</protein>
<accession>A0A9W9BW63</accession>
<dbReference type="EMBL" id="JAPEUV010000138">
    <property type="protein sequence ID" value="KAJ4331771.1"/>
    <property type="molecule type" value="Genomic_DNA"/>
</dbReference>
<evidence type="ECO:0000313" key="1">
    <source>
        <dbReference type="EMBL" id="KAJ4331771.1"/>
    </source>
</evidence>
<keyword evidence="2" id="KW-1185">Reference proteome</keyword>
<dbReference type="OrthoDB" id="414463at2759"/>
<comment type="caution">
    <text evidence="1">The sequence shown here is derived from an EMBL/GenBank/DDBJ whole genome shotgun (WGS) entry which is preliminary data.</text>
</comment>
<dbReference type="Proteomes" id="UP001140562">
    <property type="component" value="Unassembled WGS sequence"/>
</dbReference>
<sequence>MAYALMTSAEHATSDIGYHAVIAMCFDDFAIVIDHAPHPVAFQVPLGDTFSMAPYIPLFGERGQERFTYFVKGGEFNLTMDNEKGSYPTLYFSEMDPDKAVNQLTIPAAEEKRPLEGQEHILMPTRKYLSIRSLLDEKPQFIHAAPVNGKWLATIVRIQVNFEKAEISMQVPNRDWIGRIQSADWPLTLSVARQANWIPFRDALQITKTKETVLLTQSLDAQTHEQPTADDYRGVALMQNMAYEFGLESDVLNSMMRSVYCVWAPYRSKRTRADSVHEDEPDKPGHLDVSFLSVFNRAGRD</sequence>
<proteinExistence type="predicted"/>
<gene>
    <name evidence="1" type="ORF">N0V87_008882</name>
</gene>